<dbReference type="EMBL" id="MU003496">
    <property type="protein sequence ID" value="KAF2475455.1"/>
    <property type="molecule type" value="Genomic_DNA"/>
</dbReference>
<name>A0ACB6R8T1_9PLEO</name>
<dbReference type="Proteomes" id="UP000799755">
    <property type="component" value="Unassembled WGS sequence"/>
</dbReference>
<keyword evidence="2" id="KW-1185">Reference proteome</keyword>
<proteinExistence type="predicted"/>
<sequence length="365" mass="41100">MSVVVEQYNPEWPQHFERIKSTLKLFLSEVDVLSIEHVGSTSVPGLAAKPIIDIDIIVTKENLDDAVSALVRHGEFTYLGELGIVDRHALRDPDQRPPRNIYVCVDGAFQTRNHLSVRDTLRSNPELRDEYGQIKLQLAALDLNIVDYIDAKSSIIQKILTKAGLLATEELAAIHAVNKKGHRQGAIKTNRLVLREFVMKDVAPFHALESIPEVVRYQTFEPRTLEQAKEEVVKIIQNSCVTPRAHFELAVVHEGNFIGRVGALLKRTDEHGEALNLPHANLWFSFIPESHGKGFATEAMRAFIPVLPSPNILEIECDPRNTGSWKMAERLGFKKVSLTEKAYECKGEWVDSLVYQKTVWVSADL</sequence>
<organism evidence="1 2">
    <name type="scientific">Lindgomyces ingoldianus</name>
    <dbReference type="NCBI Taxonomy" id="673940"/>
    <lineage>
        <taxon>Eukaryota</taxon>
        <taxon>Fungi</taxon>
        <taxon>Dikarya</taxon>
        <taxon>Ascomycota</taxon>
        <taxon>Pezizomycotina</taxon>
        <taxon>Dothideomycetes</taxon>
        <taxon>Pleosporomycetidae</taxon>
        <taxon>Pleosporales</taxon>
        <taxon>Lindgomycetaceae</taxon>
        <taxon>Lindgomyces</taxon>
    </lineage>
</organism>
<evidence type="ECO:0000313" key="1">
    <source>
        <dbReference type="EMBL" id="KAF2475455.1"/>
    </source>
</evidence>
<evidence type="ECO:0000313" key="2">
    <source>
        <dbReference type="Proteomes" id="UP000799755"/>
    </source>
</evidence>
<protein>
    <submittedName>
        <fullName evidence="1">Acyl-CoA N-acyltransferase</fullName>
    </submittedName>
</protein>
<accession>A0ACB6R8T1</accession>
<reference evidence="1" key="1">
    <citation type="journal article" date="2020" name="Stud. Mycol.">
        <title>101 Dothideomycetes genomes: a test case for predicting lifestyles and emergence of pathogens.</title>
        <authorList>
            <person name="Haridas S."/>
            <person name="Albert R."/>
            <person name="Binder M."/>
            <person name="Bloem J."/>
            <person name="Labutti K."/>
            <person name="Salamov A."/>
            <person name="Andreopoulos B."/>
            <person name="Baker S."/>
            <person name="Barry K."/>
            <person name="Bills G."/>
            <person name="Bluhm B."/>
            <person name="Cannon C."/>
            <person name="Castanera R."/>
            <person name="Culley D."/>
            <person name="Daum C."/>
            <person name="Ezra D."/>
            <person name="Gonzalez J."/>
            <person name="Henrissat B."/>
            <person name="Kuo A."/>
            <person name="Liang C."/>
            <person name="Lipzen A."/>
            <person name="Lutzoni F."/>
            <person name="Magnuson J."/>
            <person name="Mondo S."/>
            <person name="Nolan M."/>
            <person name="Ohm R."/>
            <person name="Pangilinan J."/>
            <person name="Park H.-J."/>
            <person name="Ramirez L."/>
            <person name="Alfaro M."/>
            <person name="Sun H."/>
            <person name="Tritt A."/>
            <person name="Yoshinaga Y."/>
            <person name="Zwiers L.-H."/>
            <person name="Turgeon B."/>
            <person name="Goodwin S."/>
            <person name="Spatafora J."/>
            <person name="Crous P."/>
            <person name="Grigoriev I."/>
        </authorList>
    </citation>
    <scope>NUCLEOTIDE SEQUENCE</scope>
    <source>
        <strain evidence="1">ATCC 200398</strain>
    </source>
</reference>
<gene>
    <name evidence="1" type="ORF">BDR25DRAFT_102921</name>
</gene>
<comment type="caution">
    <text evidence="1">The sequence shown here is derived from an EMBL/GenBank/DDBJ whole genome shotgun (WGS) entry which is preliminary data.</text>
</comment>